<evidence type="ECO:0000313" key="1">
    <source>
        <dbReference type="EMBL" id="PWN47187.1"/>
    </source>
</evidence>
<sequence>MVLNRRMCLCVWSRVVSKNRRRPDQSDGKPCHKVRSVRISTAEGADSALFPSTRQAHGPTSFFSSSSCFLLPSSVPIPSSVHHNLFTWPPFQPQLPIQRSISLILSNGHHSTSGSSLIRPTFSKDECTGPQSSLGSGLGLFLFIQASESDRLHLPPSSAPILSTFSFCIDLQNFLPPSTPCIFVYQHSYPNSPTFSSFLIPSVILRITKPLAVHWHSNFRLSARLPPFLFFFCRFLICILKKNRPWQFSPFRTITHFPYAVIQPSSFCTSPLAKTI</sequence>
<keyword evidence="2" id="KW-1185">Reference proteome</keyword>
<dbReference type="EMBL" id="KZ820510">
    <property type="protein sequence ID" value="PWN47187.1"/>
    <property type="molecule type" value="Genomic_DNA"/>
</dbReference>
<dbReference type="Proteomes" id="UP000245626">
    <property type="component" value="Unassembled WGS sequence"/>
</dbReference>
<evidence type="ECO:0000313" key="2">
    <source>
        <dbReference type="Proteomes" id="UP000245626"/>
    </source>
</evidence>
<gene>
    <name evidence="1" type="ORF">IE53DRAFT_262931</name>
</gene>
<name>A0ACD0NN35_9BASI</name>
<reference evidence="1 2" key="1">
    <citation type="journal article" date="2018" name="Mol. Biol. Evol.">
        <title>Broad Genomic Sampling Reveals a Smut Pathogenic Ancestry of the Fungal Clade Ustilaginomycotina.</title>
        <authorList>
            <person name="Kijpornyongpan T."/>
            <person name="Mondo S.J."/>
            <person name="Barry K."/>
            <person name="Sandor L."/>
            <person name="Lee J."/>
            <person name="Lipzen A."/>
            <person name="Pangilinan J."/>
            <person name="LaButti K."/>
            <person name="Hainaut M."/>
            <person name="Henrissat B."/>
            <person name="Grigoriev I.V."/>
            <person name="Spatafora J.W."/>
            <person name="Aime M.C."/>
        </authorList>
    </citation>
    <scope>NUCLEOTIDE SEQUENCE [LARGE SCALE GENOMIC DNA]</scope>
    <source>
        <strain evidence="1 2">SA 807</strain>
    </source>
</reference>
<accession>A0ACD0NN35</accession>
<organism evidence="1 2">
    <name type="scientific">Violaceomyces palustris</name>
    <dbReference type="NCBI Taxonomy" id="1673888"/>
    <lineage>
        <taxon>Eukaryota</taxon>
        <taxon>Fungi</taxon>
        <taxon>Dikarya</taxon>
        <taxon>Basidiomycota</taxon>
        <taxon>Ustilaginomycotina</taxon>
        <taxon>Ustilaginomycetes</taxon>
        <taxon>Violaceomycetales</taxon>
        <taxon>Violaceomycetaceae</taxon>
        <taxon>Violaceomyces</taxon>
    </lineage>
</organism>
<protein>
    <submittedName>
        <fullName evidence="1">Uncharacterized protein</fullName>
    </submittedName>
</protein>
<proteinExistence type="predicted"/>